<evidence type="ECO:0000259" key="3">
    <source>
        <dbReference type="PROSITE" id="PS51695"/>
    </source>
</evidence>
<evidence type="ECO:0000313" key="5">
    <source>
        <dbReference type="Proteomes" id="UP001041814"/>
    </source>
</evidence>
<feature type="compositionally biased region" description="Low complexity" evidence="2">
    <location>
        <begin position="21"/>
        <end position="41"/>
    </location>
</feature>
<dbReference type="RefSeq" id="WP_200377989.1">
    <property type="nucleotide sequence ID" value="NZ_NRRU01000012.1"/>
</dbReference>
<gene>
    <name evidence="4" type="ORF">CKO43_04735</name>
</gene>
<dbReference type="Proteomes" id="UP001041814">
    <property type="component" value="Unassembled WGS sequence"/>
</dbReference>
<feature type="binding site" evidence="1">
    <location>
        <position position="449"/>
    </location>
    <ligand>
        <name>Ca(2+)</name>
        <dbReference type="ChEBI" id="CHEBI:29108"/>
    </ligand>
</feature>
<comment type="cofactor">
    <cofactor evidence="1">
        <name>Ca(2+)</name>
        <dbReference type="ChEBI" id="CHEBI:29108"/>
    </cofactor>
    <text evidence="1">Binds 1 Ca(2+) ion per subunit.</text>
</comment>
<dbReference type="InterPro" id="IPR030400">
    <property type="entry name" value="Sedolisin_dom"/>
</dbReference>
<proteinExistence type="predicted"/>
<dbReference type="InterPro" id="IPR006644">
    <property type="entry name" value="Cadg"/>
</dbReference>
<feature type="active site" description="Charge relay system" evidence="1">
    <location>
        <position position="405"/>
    </location>
</feature>
<reference evidence="4" key="1">
    <citation type="submission" date="2017-08" db="EMBL/GenBank/DDBJ databases">
        <authorList>
            <person name="Imhoff J.F."/>
            <person name="Rahn T."/>
            <person name="Kuenzel S."/>
            <person name="Neulinger S.C."/>
        </authorList>
    </citation>
    <scope>NUCLEOTIDE SEQUENCE</scope>
    <source>
        <strain evidence="4">IM 151</strain>
    </source>
</reference>
<keyword evidence="1" id="KW-0479">Metal-binding</keyword>
<dbReference type="CDD" id="cd04056">
    <property type="entry name" value="Peptidases_S53"/>
    <property type="match status" value="1"/>
</dbReference>
<organism evidence="4 5">
    <name type="scientific">Rubrivivax gelatinosus</name>
    <name type="common">Rhodocyclus gelatinosus</name>
    <name type="synonym">Rhodopseudomonas gelatinosa</name>
    <dbReference type="NCBI Taxonomy" id="28068"/>
    <lineage>
        <taxon>Bacteria</taxon>
        <taxon>Pseudomonadati</taxon>
        <taxon>Pseudomonadota</taxon>
        <taxon>Betaproteobacteria</taxon>
        <taxon>Burkholderiales</taxon>
        <taxon>Sphaerotilaceae</taxon>
        <taxon>Rubrivivax</taxon>
    </lineage>
</organism>
<feature type="active site" description="Charge relay system" evidence="1">
    <location>
        <position position="237"/>
    </location>
</feature>
<feature type="region of interest" description="Disordered" evidence="2">
    <location>
        <begin position="20"/>
        <end position="41"/>
    </location>
</feature>
<keyword evidence="1" id="KW-0106">Calcium</keyword>
<dbReference type="InterPro" id="IPR013783">
    <property type="entry name" value="Ig-like_fold"/>
</dbReference>
<dbReference type="InterPro" id="IPR036852">
    <property type="entry name" value="Peptidase_S8/S53_dom_sf"/>
</dbReference>
<feature type="binding site" evidence="1">
    <location>
        <position position="448"/>
    </location>
    <ligand>
        <name>Ca(2+)</name>
        <dbReference type="ChEBI" id="CHEBI:29108"/>
    </ligand>
</feature>
<dbReference type="Pfam" id="PF05345">
    <property type="entry name" value="He_PIG"/>
    <property type="match status" value="3"/>
</dbReference>
<comment type="caution">
    <text evidence="4">The sequence shown here is derived from an EMBL/GenBank/DDBJ whole genome shotgun (WGS) entry which is preliminary data.</text>
</comment>
<dbReference type="PROSITE" id="PS51695">
    <property type="entry name" value="SEDOLISIN"/>
    <property type="match status" value="1"/>
</dbReference>
<keyword evidence="5" id="KW-1185">Reference proteome</keyword>
<dbReference type="PANTHER" id="PTHR14218:SF15">
    <property type="entry name" value="TRIPEPTIDYL-PEPTIDASE 1"/>
    <property type="match status" value="1"/>
</dbReference>
<dbReference type="Gene3D" id="2.60.40.10">
    <property type="entry name" value="Immunoglobulins"/>
    <property type="match status" value="3"/>
</dbReference>
<dbReference type="SUPFAM" id="SSF49313">
    <property type="entry name" value="Cadherin-like"/>
    <property type="match status" value="3"/>
</dbReference>
<reference evidence="4" key="2">
    <citation type="journal article" date="2020" name="Microorganisms">
        <title>Osmotic Adaptation and Compatible Solute Biosynthesis of Phototrophic Bacteria as Revealed from Genome Analyses.</title>
        <authorList>
            <person name="Imhoff J.F."/>
            <person name="Rahn T."/>
            <person name="Kunzel S."/>
            <person name="Keller A."/>
            <person name="Neulinger S.C."/>
        </authorList>
    </citation>
    <scope>NUCLEOTIDE SEQUENCE</scope>
    <source>
        <strain evidence="4">IM 151</strain>
    </source>
</reference>
<dbReference type="Gene3D" id="3.40.50.200">
    <property type="entry name" value="Peptidase S8/S53 domain"/>
    <property type="match status" value="1"/>
</dbReference>
<evidence type="ECO:0000313" key="4">
    <source>
        <dbReference type="EMBL" id="MBK1712083.1"/>
    </source>
</evidence>
<dbReference type="SMART" id="SM00736">
    <property type="entry name" value="CADG"/>
    <property type="match status" value="2"/>
</dbReference>
<name>A0ABS1DRK8_RUBGE</name>
<accession>A0ABS1DRK8</accession>
<feature type="domain" description="Peptidase S53" evidence="3">
    <location>
        <begin position="125"/>
        <end position="487"/>
    </location>
</feature>
<keyword evidence="1" id="KW-0720">Serine protease</keyword>
<sequence>MLAAITAAGLGACGGGDEPGADGAQATAAAASGAQPDAAPATAQVRPLFHTLPVLLPEPPRIASSAGQASAMAAAGPFHVVVDGIDARIDTTRLRPDQFQARRAEARAASAAGGVRAMDTTVATVYRPDEIRQAYRLPSLETADAAAQGAGQTIYVIVAGNHPTALADLNTFSSRFGLPGCSGSSVASSTWLPLSTASTASGCSLLVANVDATGQLTDQAPPADRDWGDWGVETALDLQWAHAMAPKARLVLIQVPSVNIGDMMQAITLANRMGSGVVSMSWGTDEGSWGPSYRSTFGGGDMIYVAATGDWGTQSMWPAASPEVLAVGGTTLSYDGVNPRQENVWSKSGGAASTYFSRPAYQIALKAQGTPLSTRGTADVSYNADPYTGHFVYHDGEWMSLGGTSAGAPQWAGILAVANAQRRQRGLSTVWQAHLSFYPLMGSRAFSDITSGANGDCAGCTAGVGYDFPTGIGTPNVDVLIEQIAPVDHTPPNRAPVFGNLAVPGRAKSALSFKVPVSDPDGDSITLTVGSGMPKGMSYDTSSRTFSWPKPKAGSYSLALKAVDSKGKSSSGTVVFTIGPANRAPSLPGGSWSAVAGQSFQITVGGSDADGDTLSYTLTQAPAGMSISSAGVVTWPSPTVGKFSVVVKASDAYGASATKKMSLKVVAPPVAPVVDSAAPLATAGKKWSFKVSARDQNGDSLRYAVSGAPAGVAIDARKGKLSWSKPVAGVYVFTVSASDPGGLTGSATVTLTVR</sequence>
<dbReference type="CDD" id="cd11304">
    <property type="entry name" value="Cadherin_repeat"/>
    <property type="match status" value="1"/>
</dbReference>
<evidence type="ECO:0000256" key="1">
    <source>
        <dbReference type="PROSITE-ProRule" id="PRU01032"/>
    </source>
</evidence>
<dbReference type="InterPro" id="IPR015919">
    <property type="entry name" value="Cadherin-like_sf"/>
</dbReference>
<feature type="binding site" evidence="1">
    <location>
        <position position="465"/>
    </location>
    <ligand>
        <name>Ca(2+)</name>
        <dbReference type="ChEBI" id="CHEBI:29108"/>
    </ligand>
</feature>
<dbReference type="InterPro" id="IPR050819">
    <property type="entry name" value="Tripeptidyl-peptidase_I"/>
</dbReference>
<feature type="binding site" evidence="1">
    <location>
        <position position="467"/>
    </location>
    <ligand>
        <name>Ca(2+)</name>
        <dbReference type="ChEBI" id="CHEBI:29108"/>
    </ligand>
</feature>
<protein>
    <recommendedName>
        <fullName evidence="3">Peptidase S53 domain-containing protein</fullName>
    </recommendedName>
</protein>
<dbReference type="SUPFAM" id="SSF52743">
    <property type="entry name" value="Subtilisin-like"/>
    <property type="match status" value="1"/>
</dbReference>
<feature type="active site" description="Charge relay system" evidence="1">
    <location>
        <position position="233"/>
    </location>
</feature>
<keyword evidence="1" id="KW-0378">Hydrolase</keyword>
<dbReference type="EMBL" id="NRRU01000012">
    <property type="protein sequence ID" value="MBK1712083.1"/>
    <property type="molecule type" value="Genomic_DNA"/>
</dbReference>
<keyword evidence="1" id="KW-0645">Protease</keyword>
<evidence type="ECO:0000256" key="2">
    <source>
        <dbReference type="SAM" id="MobiDB-lite"/>
    </source>
</evidence>
<dbReference type="PANTHER" id="PTHR14218">
    <property type="entry name" value="PROTEASE S8 TRIPEPTIDYL PEPTIDASE I CLN2"/>
    <property type="match status" value="1"/>
</dbReference>